<reference evidence="3 5" key="1">
    <citation type="journal article" date="2015" name="Genome Announc.">
        <title>Expanding the biotechnology potential of lactobacilli through comparative genomics of 213 strains and associated genera.</title>
        <authorList>
            <person name="Sun Z."/>
            <person name="Harris H.M."/>
            <person name="McCann A."/>
            <person name="Guo C."/>
            <person name="Argimon S."/>
            <person name="Zhang W."/>
            <person name="Yang X."/>
            <person name="Jeffery I.B."/>
            <person name="Cooney J.C."/>
            <person name="Kagawa T.F."/>
            <person name="Liu W."/>
            <person name="Song Y."/>
            <person name="Salvetti E."/>
            <person name="Wrobel A."/>
            <person name="Rasinkangas P."/>
            <person name="Parkhill J."/>
            <person name="Rea M.C."/>
            <person name="O'Sullivan O."/>
            <person name="Ritari J."/>
            <person name="Douillard F.P."/>
            <person name="Paul Ross R."/>
            <person name="Yang R."/>
            <person name="Briner A.E."/>
            <person name="Felis G.E."/>
            <person name="de Vos W.M."/>
            <person name="Barrangou R."/>
            <person name="Klaenhammer T.R."/>
            <person name="Caufield P.W."/>
            <person name="Cui Y."/>
            <person name="Zhang H."/>
            <person name="O'Toole P.W."/>
        </authorList>
    </citation>
    <scope>NUCLEOTIDE SEQUENCE [LARGE SCALE GENOMIC DNA]</scope>
    <source>
        <strain evidence="3 5">DSM 7090</strain>
    </source>
</reference>
<evidence type="ECO:0000313" key="6">
    <source>
        <dbReference type="Proteomes" id="UP000698335"/>
    </source>
</evidence>
<organism evidence="4 6">
    <name type="scientific">Lancefieldella rimae</name>
    <dbReference type="NCBI Taxonomy" id="1383"/>
    <lineage>
        <taxon>Bacteria</taxon>
        <taxon>Bacillati</taxon>
        <taxon>Actinomycetota</taxon>
        <taxon>Coriobacteriia</taxon>
        <taxon>Coriobacteriales</taxon>
        <taxon>Atopobiaceae</taxon>
        <taxon>Lancefieldella</taxon>
    </lineage>
</organism>
<keyword evidence="2" id="KW-0812">Transmembrane</keyword>
<dbReference type="EMBL" id="JQCP01000004">
    <property type="protein sequence ID" value="KRO01525.1"/>
    <property type="molecule type" value="Genomic_DNA"/>
</dbReference>
<gene>
    <name evidence="4" type="ORF">HXK26_00695</name>
    <name evidence="3" type="ORF">IV60_GL001396</name>
</gene>
<evidence type="ECO:0000256" key="1">
    <source>
        <dbReference type="SAM" id="Coils"/>
    </source>
</evidence>
<accession>A0A930VWN1</accession>
<reference evidence="4" key="2">
    <citation type="submission" date="2020-04" db="EMBL/GenBank/DDBJ databases">
        <title>Deep metagenomics examines the oral microbiome during advanced dental caries in children, revealing novel taxa and co-occurrences with host molecules.</title>
        <authorList>
            <person name="Baker J.L."/>
            <person name="Morton J.T."/>
            <person name="Dinis M."/>
            <person name="Alvarez R."/>
            <person name="Tran N.C."/>
            <person name="Knight R."/>
            <person name="Edlund A."/>
        </authorList>
    </citation>
    <scope>NUCLEOTIDE SEQUENCE</scope>
    <source>
        <strain evidence="4">JCVI_38_bin.5</strain>
    </source>
</reference>
<dbReference type="Proteomes" id="UP000051927">
    <property type="component" value="Unassembled WGS sequence"/>
</dbReference>
<dbReference type="EMBL" id="JABZGW010000010">
    <property type="protein sequence ID" value="MBF4807204.1"/>
    <property type="molecule type" value="Genomic_DNA"/>
</dbReference>
<evidence type="ECO:0000313" key="5">
    <source>
        <dbReference type="Proteomes" id="UP000051927"/>
    </source>
</evidence>
<dbReference type="RefSeq" id="WP_003149879.1">
    <property type="nucleotide sequence ID" value="NZ_JQCP01000004.1"/>
</dbReference>
<dbReference type="AlphaFoldDB" id="A0A930VWN1"/>
<keyword evidence="2" id="KW-1133">Transmembrane helix</keyword>
<proteinExistence type="predicted"/>
<dbReference type="GeneID" id="84904883"/>
<keyword evidence="2" id="KW-0472">Membrane</keyword>
<keyword evidence="1" id="KW-0175">Coiled coil</keyword>
<dbReference type="Gene3D" id="1.20.5.340">
    <property type="match status" value="1"/>
</dbReference>
<feature type="transmembrane region" description="Helical" evidence="2">
    <location>
        <begin position="78"/>
        <end position="97"/>
    </location>
</feature>
<sequence>METNIDKLEADLSALRGEVIRIQSTVDDHEKELRALREVYIRHDEKLDNINTKVGEVLLKVNSLTELPAQRWNDTVKTVISIIVTAVVTFAITKLIGQ</sequence>
<evidence type="ECO:0000256" key="2">
    <source>
        <dbReference type="SAM" id="Phobius"/>
    </source>
</evidence>
<evidence type="ECO:0000313" key="4">
    <source>
        <dbReference type="EMBL" id="MBF4807204.1"/>
    </source>
</evidence>
<evidence type="ECO:0000313" key="3">
    <source>
        <dbReference type="EMBL" id="KRO01525.1"/>
    </source>
</evidence>
<dbReference type="Proteomes" id="UP000698335">
    <property type="component" value="Unassembled WGS sequence"/>
</dbReference>
<feature type="coiled-coil region" evidence="1">
    <location>
        <begin position="5"/>
        <end position="46"/>
    </location>
</feature>
<comment type="caution">
    <text evidence="4">The sequence shown here is derived from an EMBL/GenBank/DDBJ whole genome shotgun (WGS) entry which is preliminary data.</text>
</comment>
<protein>
    <submittedName>
        <fullName evidence="4">Uncharacterized protein</fullName>
    </submittedName>
</protein>
<name>A0A930VWN1_9ACTN</name>
<keyword evidence="5" id="KW-1185">Reference proteome</keyword>